<gene>
    <name evidence="1" type="ORF">B0H41_003779</name>
</gene>
<comment type="caution">
    <text evidence="1">The sequence shown here is derived from an EMBL/GenBank/DDBJ whole genome shotgun (WGS) entry which is preliminary data.</text>
</comment>
<proteinExistence type="predicted"/>
<reference evidence="1" key="2">
    <citation type="journal article" date="2022" name="Nat. Biotechnol.">
        <title>Carbon-negative production of acetone and isopropanol by gas fermentation at industrial pilot scale.</title>
        <authorList>
            <person name="Liew F.E."/>
            <person name="Nogle R."/>
            <person name="Abdalla T."/>
            <person name="Rasor B.J."/>
            <person name="Canter C."/>
            <person name="Jensen R.O."/>
            <person name="Wang L."/>
            <person name="Strutz J."/>
            <person name="Chirania P."/>
            <person name="De Tissera S."/>
            <person name="Mueller A.P."/>
            <person name="Ruan Z."/>
            <person name="Gao A."/>
            <person name="Tran L."/>
            <person name="Engle N.L."/>
            <person name="Bromley J.C."/>
            <person name="Daniell J."/>
            <person name="Conrado R."/>
            <person name="Tschaplinski T.J."/>
            <person name="Giannone R.J."/>
            <person name="Hettich R.L."/>
            <person name="Karim A.S."/>
            <person name="Simpson S.D."/>
            <person name="Brown S.D."/>
            <person name="Leang C."/>
            <person name="Jewett M.C."/>
            <person name="Kopke M."/>
        </authorList>
    </citation>
    <scope>NUCLEOTIDE SEQUENCE</scope>
    <source>
        <strain evidence="1">DJ080</strain>
    </source>
</reference>
<dbReference type="Proteomes" id="UP001193748">
    <property type="component" value="Unassembled WGS sequence"/>
</dbReference>
<name>A0AAX0B462_CLOBE</name>
<dbReference type="Pfam" id="PF09956">
    <property type="entry name" value="Phage_cement_2"/>
    <property type="match status" value="1"/>
</dbReference>
<reference evidence="1" key="1">
    <citation type="submission" date="2020-05" db="EMBL/GenBank/DDBJ databases">
        <authorList>
            <person name="Brown S."/>
            <person name="Huntemann M."/>
            <person name="Clum A."/>
            <person name="Spunde A."/>
            <person name="Palaniappan K."/>
            <person name="Ritter S."/>
            <person name="Mikhailova N."/>
            <person name="Chen I.-M."/>
            <person name="Stamatis D."/>
            <person name="Reddy T."/>
            <person name="O'Malley R."/>
            <person name="Daum C."/>
            <person name="Shapiro N."/>
            <person name="Ivanova N."/>
            <person name="Kyrpides N."/>
            <person name="Woyke T."/>
        </authorList>
    </citation>
    <scope>NUCLEOTIDE SEQUENCE</scope>
    <source>
        <strain evidence="1">DJ080</strain>
    </source>
</reference>
<accession>A0AAX0B462</accession>
<sequence length="117" mass="12183">MANFIQKGDIIDFPNATDKDIAYGQVVVLGNHVCVAAEDIKIGATGGLRTNGVFEFNAAKAPEIKVGSIVYYDTTNDLVTSDKGILTTIAGFALSSKAANTDGTVMVKILDAVTISA</sequence>
<protein>
    <submittedName>
        <fullName evidence="1">RecA/RadA family phage recombinase</fullName>
    </submittedName>
</protein>
<dbReference type="EMBL" id="JABSWW010000001">
    <property type="protein sequence ID" value="NRT90100.1"/>
    <property type="molecule type" value="Genomic_DNA"/>
</dbReference>
<evidence type="ECO:0000313" key="2">
    <source>
        <dbReference type="Proteomes" id="UP001193748"/>
    </source>
</evidence>
<dbReference type="AlphaFoldDB" id="A0AAX0B462"/>
<organism evidence="1 2">
    <name type="scientific">Clostridium beijerinckii</name>
    <name type="common">Clostridium MP</name>
    <dbReference type="NCBI Taxonomy" id="1520"/>
    <lineage>
        <taxon>Bacteria</taxon>
        <taxon>Bacillati</taxon>
        <taxon>Bacillota</taxon>
        <taxon>Clostridia</taxon>
        <taxon>Eubacteriales</taxon>
        <taxon>Clostridiaceae</taxon>
        <taxon>Clostridium</taxon>
    </lineage>
</organism>
<dbReference type="PIRSF" id="PIRSF030771">
    <property type="entry name" value="UCP030771"/>
    <property type="match status" value="1"/>
</dbReference>
<dbReference type="RefSeq" id="WP_173711438.1">
    <property type="nucleotide sequence ID" value="NZ_JABSWW010000001.1"/>
</dbReference>
<dbReference type="InterPro" id="IPR011231">
    <property type="entry name" value="Phage_VT1-Sakai_H0018"/>
</dbReference>
<evidence type="ECO:0000313" key="1">
    <source>
        <dbReference type="EMBL" id="NRT90100.1"/>
    </source>
</evidence>